<name>A0A067MPD6_BOTB1</name>
<dbReference type="Proteomes" id="UP000027195">
    <property type="component" value="Unassembled WGS sequence"/>
</dbReference>
<dbReference type="InParanoid" id="A0A067MPD6"/>
<keyword evidence="2" id="KW-1185">Reference proteome</keyword>
<proteinExistence type="predicted"/>
<organism evidence="1 2">
    <name type="scientific">Botryobasidium botryosum (strain FD-172 SS1)</name>
    <dbReference type="NCBI Taxonomy" id="930990"/>
    <lineage>
        <taxon>Eukaryota</taxon>
        <taxon>Fungi</taxon>
        <taxon>Dikarya</taxon>
        <taxon>Basidiomycota</taxon>
        <taxon>Agaricomycotina</taxon>
        <taxon>Agaricomycetes</taxon>
        <taxon>Cantharellales</taxon>
        <taxon>Botryobasidiaceae</taxon>
        <taxon>Botryobasidium</taxon>
    </lineage>
</organism>
<gene>
    <name evidence="1" type="ORF">BOTBODRAFT_146105</name>
</gene>
<dbReference type="EMBL" id="KL198043">
    <property type="protein sequence ID" value="KDQ13441.1"/>
    <property type="molecule type" value="Genomic_DNA"/>
</dbReference>
<evidence type="ECO:0000313" key="1">
    <source>
        <dbReference type="EMBL" id="KDQ13441.1"/>
    </source>
</evidence>
<sequence>MASIEPGSSLVPGPASCPLREAHAHASLPAAPYMAQLPPGPAPCHSRCPYLSKVTTRDRATACLHCVAESRLRDRAWTHAVRRANGMHVNSKAVRTLGGENARASVKVGTLVLGLVGLAEYPHFEQYTSGNDQLYVRTRKIESEGAEARRQEKSGHGLDVVDD</sequence>
<reference evidence="2" key="1">
    <citation type="journal article" date="2014" name="Proc. Natl. Acad. Sci. U.S.A.">
        <title>Extensive sampling of basidiomycete genomes demonstrates inadequacy of the white-rot/brown-rot paradigm for wood decay fungi.</title>
        <authorList>
            <person name="Riley R."/>
            <person name="Salamov A.A."/>
            <person name="Brown D.W."/>
            <person name="Nagy L.G."/>
            <person name="Floudas D."/>
            <person name="Held B.W."/>
            <person name="Levasseur A."/>
            <person name="Lombard V."/>
            <person name="Morin E."/>
            <person name="Otillar R."/>
            <person name="Lindquist E.A."/>
            <person name="Sun H."/>
            <person name="LaButti K.M."/>
            <person name="Schmutz J."/>
            <person name="Jabbour D."/>
            <person name="Luo H."/>
            <person name="Baker S.E."/>
            <person name="Pisabarro A.G."/>
            <person name="Walton J.D."/>
            <person name="Blanchette R.A."/>
            <person name="Henrissat B."/>
            <person name="Martin F."/>
            <person name="Cullen D."/>
            <person name="Hibbett D.S."/>
            <person name="Grigoriev I.V."/>
        </authorList>
    </citation>
    <scope>NUCLEOTIDE SEQUENCE [LARGE SCALE GENOMIC DNA]</scope>
    <source>
        <strain evidence="2">FD-172 SS1</strain>
    </source>
</reference>
<protein>
    <submittedName>
        <fullName evidence="1">Uncharacterized protein</fullName>
    </submittedName>
</protein>
<evidence type="ECO:0000313" key="2">
    <source>
        <dbReference type="Proteomes" id="UP000027195"/>
    </source>
</evidence>
<dbReference type="HOGENOM" id="CLU_1626765_0_0_1"/>
<dbReference type="AlphaFoldDB" id="A0A067MPD6"/>
<accession>A0A067MPD6</accession>